<gene>
    <name evidence="2" type="ORF">Pcinc_015145</name>
</gene>
<sequence length="171" mass="19284">MHRANLPLNHHLYVQRTKVTYLSPATSTCHVRSSRTYHPSAQRATLFNTHMPTSTHRTCYVSGSHTPHTLHFPRPRSTLNATFKYVLPSLSALLPSPSLAPFSVFSTFLLSSPPFLCCLCSPLTPPYTTRKRLLQRYLPLYHMPMGTSTLHSSTQRPRHCSTSLLPQLSLS</sequence>
<evidence type="ECO:0000313" key="3">
    <source>
        <dbReference type="Proteomes" id="UP001286313"/>
    </source>
</evidence>
<dbReference type="AlphaFoldDB" id="A0AAE1FTR9"/>
<proteinExistence type="predicted"/>
<comment type="caution">
    <text evidence="2">The sequence shown here is derived from an EMBL/GenBank/DDBJ whole genome shotgun (WGS) entry which is preliminary data.</text>
</comment>
<name>A0AAE1FTR9_PETCI</name>
<organism evidence="2 3">
    <name type="scientific">Petrolisthes cinctipes</name>
    <name type="common">Flat porcelain crab</name>
    <dbReference type="NCBI Taxonomy" id="88211"/>
    <lineage>
        <taxon>Eukaryota</taxon>
        <taxon>Metazoa</taxon>
        <taxon>Ecdysozoa</taxon>
        <taxon>Arthropoda</taxon>
        <taxon>Crustacea</taxon>
        <taxon>Multicrustacea</taxon>
        <taxon>Malacostraca</taxon>
        <taxon>Eumalacostraca</taxon>
        <taxon>Eucarida</taxon>
        <taxon>Decapoda</taxon>
        <taxon>Pleocyemata</taxon>
        <taxon>Anomura</taxon>
        <taxon>Galatheoidea</taxon>
        <taxon>Porcellanidae</taxon>
        <taxon>Petrolisthes</taxon>
    </lineage>
</organism>
<accession>A0AAE1FTR9</accession>
<protein>
    <submittedName>
        <fullName evidence="2">Uncharacterized protein</fullName>
    </submittedName>
</protein>
<evidence type="ECO:0000313" key="2">
    <source>
        <dbReference type="EMBL" id="KAK3880379.1"/>
    </source>
</evidence>
<evidence type="ECO:0000256" key="1">
    <source>
        <dbReference type="SAM" id="MobiDB-lite"/>
    </source>
</evidence>
<feature type="region of interest" description="Disordered" evidence="1">
    <location>
        <begin position="149"/>
        <end position="171"/>
    </location>
</feature>
<reference evidence="2" key="1">
    <citation type="submission" date="2023-10" db="EMBL/GenBank/DDBJ databases">
        <title>Genome assemblies of two species of porcelain crab, Petrolisthes cinctipes and Petrolisthes manimaculis (Anomura: Porcellanidae).</title>
        <authorList>
            <person name="Angst P."/>
        </authorList>
    </citation>
    <scope>NUCLEOTIDE SEQUENCE</scope>
    <source>
        <strain evidence="2">PB745_01</strain>
        <tissue evidence="2">Gill</tissue>
    </source>
</reference>
<keyword evidence="3" id="KW-1185">Reference proteome</keyword>
<dbReference type="EMBL" id="JAWQEG010001327">
    <property type="protein sequence ID" value="KAK3880379.1"/>
    <property type="molecule type" value="Genomic_DNA"/>
</dbReference>
<dbReference type="Proteomes" id="UP001286313">
    <property type="component" value="Unassembled WGS sequence"/>
</dbReference>